<keyword evidence="3 4" id="KW-0862">Zinc</keyword>
<evidence type="ECO:0000256" key="1">
    <source>
        <dbReference type="ARBA" id="ARBA00022723"/>
    </source>
</evidence>
<feature type="zinc finger region" description="C3H1-type" evidence="4">
    <location>
        <begin position="292"/>
        <end position="320"/>
    </location>
</feature>
<feature type="non-terminal residue" evidence="8">
    <location>
        <position position="908"/>
    </location>
</feature>
<dbReference type="GO" id="GO:0008270">
    <property type="term" value="F:zinc ion binding"/>
    <property type="evidence" value="ECO:0007669"/>
    <property type="project" value="UniProtKB-KW"/>
</dbReference>
<evidence type="ECO:0008006" key="10">
    <source>
        <dbReference type="Google" id="ProtNLM"/>
    </source>
</evidence>
<sequence length="908" mass="99675">GNGPATECNGGVYVNEERRRGACEARNLWLSETSCIDVGDWLHSLENPMGDLSNSSATWWREVLLCLDRFYAAYLKSSNLAKLSLKPEAFASSVIKEDKWLRVDKRATSMLLGSLPESVRTEILASRLTGALQVLGRVMVLYRPGSTAERQQILKALELPATAATAAEAVDALRRWARWLRRASDVGLQSPDPSILLRGLDNMVKRVLQDNSEILFRVNMMRYNLEVDVKPTQRAVEDLHQALLSEFEQVAFRGRAKATATPSAKAMMATPASPAPSAQASGDASGEAVSPKGKNTPCKFFLSDQGCRRGAACKYSHEVDRKQKQGRCWTCGSKQHVSKACPTKDKQAGGRSPTRSTTTKQEGLTTATTLAAMAPENAHPSPTIPTGPPSSTASSAATPAASTTTASENTPAAQPPEDDIRSLLKEANNMLKEMRQLKMLTVGDVLASATEMGMSSEGERTGLLDSGASHPYRSGTDEEFSAATTVRVQLATGEEVALAQSPTGTLLAKKASPEDMVSPIVPLGSLVQELNCELTWGRRSLWSWDQGCQWSRHLEAFLDDGTRANQLLAMEAAGSPFENLSPAVKGVLAEDMVLDDKVLEDGAILVEMDIVRSKSFDLRRSSGAYRALVWAAATGRVKGVLASPPSRTKMDDELIAKTMWFSLVAKAACIVQAKPPPFVMIEGKKLMGYLEKTAEDAAPMGIQTTWSRFLEIMWLERTGEFMVTNLDYESPATTTTTSAGRWTATFKEETIKAINKWFWAPESRQRAKWMARMDAGSFLESLSNKELEQWRVHLRNNHVPYNRKCRTCVESSATGRKHVRIKTPSSYCSSLDVCGPFRHKGADPDHADYRFALGPTLFQGSKAKYEMGVHTEAKYEMGVHTEAKYEMGVHTKVKYEMGVHTEVKYEMG</sequence>
<keyword evidence="2 4" id="KW-0863">Zinc-finger</keyword>
<feature type="region of interest" description="Disordered" evidence="5">
    <location>
        <begin position="339"/>
        <end position="364"/>
    </location>
</feature>
<evidence type="ECO:0000259" key="6">
    <source>
        <dbReference type="PROSITE" id="PS50103"/>
    </source>
</evidence>
<reference evidence="8" key="1">
    <citation type="submission" date="2021-02" db="EMBL/GenBank/DDBJ databases">
        <authorList>
            <person name="Dougan E. K."/>
            <person name="Rhodes N."/>
            <person name="Thang M."/>
            <person name="Chan C."/>
        </authorList>
    </citation>
    <scope>NUCLEOTIDE SEQUENCE</scope>
</reference>
<name>A0A812QA63_9DINO</name>
<evidence type="ECO:0000313" key="8">
    <source>
        <dbReference type="EMBL" id="CAE7383237.1"/>
    </source>
</evidence>
<dbReference type="AlphaFoldDB" id="A0A812QA63"/>
<feature type="domain" description="C3H1-type" evidence="6">
    <location>
        <begin position="292"/>
        <end position="320"/>
    </location>
</feature>
<dbReference type="Proteomes" id="UP000601435">
    <property type="component" value="Unassembled WGS sequence"/>
</dbReference>
<evidence type="ECO:0000256" key="5">
    <source>
        <dbReference type="SAM" id="MobiDB-lite"/>
    </source>
</evidence>
<dbReference type="GO" id="GO:0003676">
    <property type="term" value="F:nucleic acid binding"/>
    <property type="evidence" value="ECO:0007669"/>
    <property type="project" value="InterPro"/>
</dbReference>
<dbReference type="EMBL" id="CAJNJA010016550">
    <property type="protein sequence ID" value="CAE7383237.1"/>
    <property type="molecule type" value="Genomic_DNA"/>
</dbReference>
<feature type="domain" description="CCHC-type" evidence="7">
    <location>
        <begin position="327"/>
        <end position="342"/>
    </location>
</feature>
<evidence type="ECO:0000256" key="3">
    <source>
        <dbReference type="ARBA" id="ARBA00022833"/>
    </source>
</evidence>
<accession>A0A812QA63</accession>
<feature type="non-terminal residue" evidence="8">
    <location>
        <position position="1"/>
    </location>
</feature>
<keyword evidence="9" id="KW-1185">Reference proteome</keyword>
<evidence type="ECO:0000256" key="2">
    <source>
        <dbReference type="ARBA" id="ARBA00022771"/>
    </source>
</evidence>
<dbReference type="OrthoDB" id="432265at2759"/>
<proteinExistence type="predicted"/>
<keyword evidence="1 4" id="KW-0479">Metal-binding</keyword>
<dbReference type="InterPro" id="IPR000571">
    <property type="entry name" value="Znf_CCCH"/>
</dbReference>
<dbReference type="PROSITE" id="PS50158">
    <property type="entry name" value="ZF_CCHC"/>
    <property type="match status" value="1"/>
</dbReference>
<feature type="compositionally biased region" description="Polar residues" evidence="5">
    <location>
        <begin position="353"/>
        <end position="363"/>
    </location>
</feature>
<organism evidence="8 9">
    <name type="scientific">Symbiodinium necroappetens</name>
    <dbReference type="NCBI Taxonomy" id="1628268"/>
    <lineage>
        <taxon>Eukaryota</taxon>
        <taxon>Sar</taxon>
        <taxon>Alveolata</taxon>
        <taxon>Dinophyceae</taxon>
        <taxon>Suessiales</taxon>
        <taxon>Symbiodiniaceae</taxon>
        <taxon>Symbiodinium</taxon>
    </lineage>
</organism>
<feature type="compositionally biased region" description="Low complexity" evidence="5">
    <location>
        <begin position="389"/>
        <end position="412"/>
    </location>
</feature>
<gene>
    <name evidence="8" type="ORF">SNEC2469_LOCUS10379</name>
</gene>
<feature type="region of interest" description="Disordered" evidence="5">
    <location>
        <begin position="453"/>
        <end position="479"/>
    </location>
</feature>
<feature type="region of interest" description="Disordered" evidence="5">
    <location>
        <begin position="261"/>
        <end position="295"/>
    </location>
</feature>
<feature type="compositionally biased region" description="Low complexity" evidence="5">
    <location>
        <begin position="261"/>
        <end position="281"/>
    </location>
</feature>
<evidence type="ECO:0000256" key="4">
    <source>
        <dbReference type="PROSITE-ProRule" id="PRU00723"/>
    </source>
</evidence>
<dbReference type="PROSITE" id="PS50103">
    <property type="entry name" value="ZF_C3H1"/>
    <property type="match status" value="1"/>
</dbReference>
<dbReference type="InterPro" id="IPR036855">
    <property type="entry name" value="Znf_CCCH_sf"/>
</dbReference>
<dbReference type="SUPFAM" id="SSF90229">
    <property type="entry name" value="CCCH zinc finger"/>
    <property type="match status" value="1"/>
</dbReference>
<evidence type="ECO:0000259" key="7">
    <source>
        <dbReference type="PROSITE" id="PS50158"/>
    </source>
</evidence>
<feature type="region of interest" description="Disordered" evidence="5">
    <location>
        <begin position="376"/>
        <end position="418"/>
    </location>
</feature>
<dbReference type="InterPro" id="IPR001878">
    <property type="entry name" value="Znf_CCHC"/>
</dbReference>
<evidence type="ECO:0000313" key="9">
    <source>
        <dbReference type="Proteomes" id="UP000601435"/>
    </source>
</evidence>
<comment type="caution">
    <text evidence="8">The sequence shown here is derived from an EMBL/GenBank/DDBJ whole genome shotgun (WGS) entry which is preliminary data.</text>
</comment>
<protein>
    <recommendedName>
        <fullName evidence="10">Copia protein</fullName>
    </recommendedName>
</protein>